<dbReference type="PROSITE" id="PS50125">
    <property type="entry name" value="GUANYLATE_CYCLASE_2"/>
    <property type="match status" value="1"/>
</dbReference>
<dbReference type="InterPro" id="IPR050595">
    <property type="entry name" value="Bact_response_regulator"/>
</dbReference>
<dbReference type="SUPFAM" id="SSF52172">
    <property type="entry name" value="CheY-like"/>
    <property type="match status" value="1"/>
</dbReference>
<dbReference type="PANTHER" id="PTHR44591">
    <property type="entry name" value="STRESS RESPONSE REGULATOR PROTEIN 1"/>
    <property type="match status" value="1"/>
</dbReference>
<dbReference type="Gene3D" id="3.30.70.1230">
    <property type="entry name" value="Nucleotide cyclase"/>
    <property type="match status" value="1"/>
</dbReference>
<organism evidence="4">
    <name type="scientific">hydrothermal vent metagenome</name>
    <dbReference type="NCBI Taxonomy" id="652676"/>
    <lineage>
        <taxon>unclassified sequences</taxon>
        <taxon>metagenomes</taxon>
        <taxon>ecological metagenomes</taxon>
    </lineage>
</organism>
<dbReference type="AlphaFoldDB" id="A0A3B1ALX2"/>
<feature type="domain" description="Response regulatory" evidence="2">
    <location>
        <begin position="8"/>
        <end position="124"/>
    </location>
</feature>
<dbReference type="GO" id="GO:0000160">
    <property type="term" value="P:phosphorelay signal transduction system"/>
    <property type="evidence" value="ECO:0007669"/>
    <property type="project" value="InterPro"/>
</dbReference>
<evidence type="ECO:0000259" key="2">
    <source>
        <dbReference type="PROSITE" id="PS50110"/>
    </source>
</evidence>
<protein>
    <submittedName>
        <fullName evidence="4">Adenylate cyclase</fullName>
        <ecNumber evidence="4">4.6.1.1</ecNumber>
    </submittedName>
</protein>
<dbReference type="SMART" id="SM00044">
    <property type="entry name" value="CYCc"/>
    <property type="match status" value="1"/>
</dbReference>
<dbReference type="PANTHER" id="PTHR44591:SF3">
    <property type="entry name" value="RESPONSE REGULATORY DOMAIN-CONTAINING PROTEIN"/>
    <property type="match status" value="1"/>
</dbReference>
<name>A0A3B1ALX2_9ZZZZ</name>
<keyword evidence="4" id="KW-0456">Lyase</keyword>
<dbReference type="InterPro" id="IPR001789">
    <property type="entry name" value="Sig_transdc_resp-reg_receiver"/>
</dbReference>
<evidence type="ECO:0000313" key="4">
    <source>
        <dbReference type="EMBL" id="VAW93646.1"/>
    </source>
</evidence>
<gene>
    <name evidence="4" type="ORF">MNBD_GAMMA21-3037</name>
</gene>
<dbReference type="PROSITE" id="PS50110">
    <property type="entry name" value="RESPONSE_REGULATORY"/>
    <property type="match status" value="1"/>
</dbReference>
<accession>A0A3B1ALX2</accession>
<dbReference type="InterPro" id="IPR001054">
    <property type="entry name" value="A/G_cyclase"/>
</dbReference>
<dbReference type="Gene3D" id="3.40.50.2300">
    <property type="match status" value="1"/>
</dbReference>
<dbReference type="GO" id="GO:0009190">
    <property type="term" value="P:cyclic nucleotide biosynthetic process"/>
    <property type="evidence" value="ECO:0007669"/>
    <property type="project" value="InterPro"/>
</dbReference>
<dbReference type="EMBL" id="UOFR01000021">
    <property type="protein sequence ID" value="VAW93646.1"/>
    <property type="molecule type" value="Genomic_DNA"/>
</dbReference>
<evidence type="ECO:0000256" key="1">
    <source>
        <dbReference type="ARBA" id="ARBA00022553"/>
    </source>
</evidence>
<dbReference type="EC" id="4.6.1.1" evidence="4"/>
<dbReference type="SMART" id="SM00448">
    <property type="entry name" value="REC"/>
    <property type="match status" value="1"/>
</dbReference>
<dbReference type="CDD" id="cd07302">
    <property type="entry name" value="CHD"/>
    <property type="match status" value="1"/>
</dbReference>
<proteinExistence type="predicted"/>
<dbReference type="InterPro" id="IPR011006">
    <property type="entry name" value="CheY-like_superfamily"/>
</dbReference>
<sequence length="346" mass="39164">MESQTHKTILVVDDQSTMRTLIRQFLLAEGYKVVDVDNGEEAVKLASSTNYDGILLDFKMSGIDGVETCRQIRRSKRHQVTPILFITSMGDDEALQNAFEAGCDDFIVKPINPIVLHARLKAHIDKTELYYQLERVRKSLNRYISPRTQKVVEQYAGTGEYPPPEKREICSLFTDIRGFTQLSQHIPTERLFALLSEHLAYQVELVYQYGGYVDKYAGDGIMAIFEEGDIAERSCVCALEIIKHAKDLASHEQRHLFAVGCGIDKGQAIIGNIGSPEHLDYSVVGETVNLAARLCGYARPMSIAVSKSIYQKNKNNNKFLFSEEHDIEFKGFEQLVAVRELYLKQE</sequence>
<dbReference type="Pfam" id="PF00211">
    <property type="entry name" value="Guanylate_cyc"/>
    <property type="match status" value="1"/>
</dbReference>
<reference evidence="4" key="1">
    <citation type="submission" date="2018-06" db="EMBL/GenBank/DDBJ databases">
        <authorList>
            <person name="Zhirakovskaya E."/>
        </authorList>
    </citation>
    <scope>NUCLEOTIDE SEQUENCE</scope>
</reference>
<evidence type="ECO:0000259" key="3">
    <source>
        <dbReference type="PROSITE" id="PS50125"/>
    </source>
</evidence>
<dbReference type="Pfam" id="PF00072">
    <property type="entry name" value="Response_reg"/>
    <property type="match status" value="1"/>
</dbReference>
<dbReference type="SUPFAM" id="SSF55073">
    <property type="entry name" value="Nucleotide cyclase"/>
    <property type="match status" value="1"/>
</dbReference>
<feature type="domain" description="Guanylate cyclase" evidence="3">
    <location>
        <begin position="170"/>
        <end position="295"/>
    </location>
</feature>
<dbReference type="GO" id="GO:0004016">
    <property type="term" value="F:adenylate cyclase activity"/>
    <property type="evidence" value="ECO:0007669"/>
    <property type="project" value="UniProtKB-EC"/>
</dbReference>
<keyword evidence="1" id="KW-0597">Phosphoprotein</keyword>
<dbReference type="InterPro" id="IPR029787">
    <property type="entry name" value="Nucleotide_cyclase"/>
</dbReference>